<gene>
    <name evidence="1" type="ORF">GBAR_LOCUS24400</name>
</gene>
<feature type="non-terminal residue" evidence="1">
    <location>
        <position position="84"/>
    </location>
</feature>
<keyword evidence="2" id="KW-1185">Reference proteome</keyword>
<accession>A0AA35TAM8</accession>
<organism evidence="1 2">
    <name type="scientific">Geodia barretti</name>
    <name type="common">Barrett's horny sponge</name>
    <dbReference type="NCBI Taxonomy" id="519541"/>
    <lineage>
        <taxon>Eukaryota</taxon>
        <taxon>Metazoa</taxon>
        <taxon>Porifera</taxon>
        <taxon>Demospongiae</taxon>
        <taxon>Heteroscleromorpha</taxon>
        <taxon>Tetractinellida</taxon>
        <taxon>Astrophorina</taxon>
        <taxon>Geodiidae</taxon>
        <taxon>Geodia</taxon>
    </lineage>
</organism>
<sequence>AGEFGKAAEFCAASCRAVEAVHGSQSIELATELHKLAQLLFNSGQFGRAVEVVEKALPLMRVYHHSPCHPDITELQQIKNLICT</sequence>
<dbReference type="InterPro" id="IPR011990">
    <property type="entry name" value="TPR-like_helical_dom_sf"/>
</dbReference>
<dbReference type="Proteomes" id="UP001174909">
    <property type="component" value="Unassembled WGS sequence"/>
</dbReference>
<dbReference type="AlphaFoldDB" id="A0AA35TAM8"/>
<protein>
    <submittedName>
        <fullName evidence="1">SET and MYND domain-containing protein 4</fullName>
    </submittedName>
</protein>
<dbReference type="Gene3D" id="1.25.40.10">
    <property type="entry name" value="Tetratricopeptide repeat domain"/>
    <property type="match status" value="1"/>
</dbReference>
<evidence type="ECO:0000313" key="2">
    <source>
        <dbReference type="Proteomes" id="UP001174909"/>
    </source>
</evidence>
<name>A0AA35TAM8_GEOBA</name>
<reference evidence="1" key="1">
    <citation type="submission" date="2023-03" db="EMBL/GenBank/DDBJ databases">
        <authorList>
            <person name="Steffen K."/>
            <person name="Cardenas P."/>
        </authorList>
    </citation>
    <scope>NUCLEOTIDE SEQUENCE</scope>
</reference>
<dbReference type="SUPFAM" id="SSF48452">
    <property type="entry name" value="TPR-like"/>
    <property type="match status" value="1"/>
</dbReference>
<evidence type="ECO:0000313" key="1">
    <source>
        <dbReference type="EMBL" id="CAI8043936.1"/>
    </source>
</evidence>
<proteinExistence type="predicted"/>
<dbReference type="EMBL" id="CASHTH010003371">
    <property type="protein sequence ID" value="CAI8043936.1"/>
    <property type="molecule type" value="Genomic_DNA"/>
</dbReference>
<comment type="caution">
    <text evidence="1">The sequence shown here is derived from an EMBL/GenBank/DDBJ whole genome shotgun (WGS) entry which is preliminary data.</text>
</comment>